<dbReference type="PANTHER" id="PTHR30441">
    <property type="entry name" value="DUF748 DOMAIN-CONTAINING PROTEIN"/>
    <property type="match status" value="1"/>
</dbReference>
<comment type="caution">
    <text evidence="3">The sequence shown here is derived from an EMBL/GenBank/DDBJ whole genome shotgun (WGS) entry which is preliminary data.</text>
</comment>
<dbReference type="Pfam" id="PF05359">
    <property type="entry name" value="DUF748"/>
    <property type="match status" value="1"/>
</dbReference>
<keyword evidence="2" id="KW-1133">Transmembrane helix</keyword>
<feature type="compositionally biased region" description="Polar residues" evidence="1">
    <location>
        <begin position="589"/>
        <end position="602"/>
    </location>
</feature>
<evidence type="ECO:0000256" key="2">
    <source>
        <dbReference type="SAM" id="Phobius"/>
    </source>
</evidence>
<name>A0ABV7HP82_9GAMM</name>
<feature type="compositionally biased region" description="Polar residues" evidence="1">
    <location>
        <begin position="569"/>
        <end position="581"/>
    </location>
</feature>
<dbReference type="InterPro" id="IPR052894">
    <property type="entry name" value="AsmA-related"/>
</dbReference>
<keyword evidence="4" id="KW-1185">Reference proteome</keyword>
<organism evidence="3 4">
    <name type="scientific">Gilvimarinus japonicus</name>
    <dbReference type="NCBI Taxonomy" id="1796469"/>
    <lineage>
        <taxon>Bacteria</taxon>
        <taxon>Pseudomonadati</taxon>
        <taxon>Pseudomonadota</taxon>
        <taxon>Gammaproteobacteria</taxon>
        <taxon>Cellvibrionales</taxon>
        <taxon>Cellvibrionaceae</taxon>
        <taxon>Gilvimarinus</taxon>
    </lineage>
</organism>
<dbReference type="EMBL" id="JBHRTL010000003">
    <property type="protein sequence ID" value="MFC3153920.1"/>
    <property type="molecule type" value="Genomic_DNA"/>
</dbReference>
<sequence>MDAIQRRRWLRLSTKTLLIVLVVLYFLYVLLGYFYLPGKLKSLAETQGTQMLGRSVSAESFSYNPFTFELKSVGFAIADEPEHPLLSWQQLRINAGFWATLWNRHLVIEEVELTKPDSYIHQNEKGFNFDPIIARLNERAKSEPAPTTDDSSSFAFTIALITIDKGDARYRDSSGDVNADLNIANLSLTFNDLYIATGDELLNPFKVSAALANGGQLSLTGEYRLQPLLFDIDLQAERLNLTAFADFLRNKINADLTNGALAASAQIHIAHNSANDGTTINLKQGSLTLTDLALDDDVQDPPMLRAEKLGASGIELDLLARSLSIEALEYRGMLLNQWQTKDGQFRYESLLVKTGTDSNQKANAPDESTPKDQWSIVVNDFVLADSTMNFSDQHVTPAVSWQLSDIDIHATPLHLTEAHTADLTASAVINQNTNLSMTGELIPVPLKLDLGIKHGPLQLSVFNPYLDPHLQAAITQGTLASDSTLKLTLKPELNIDLQTNAQMQAFTLINSATEGELLSIDNVDVSRVQLNVPSLNTQIDAINVQKPEVTLIRDTPANWDLLAKSSEDTNAAANNDSQQAPKTPETEATESAANPQKHSPTFSLNKFTLEQGKVNFTDRLQNPDFVSSINELSVELSELSTAATNPSSIAVSALFNQHAPFQLNGQLGLNPEHLGVDVKGSLKNLELAPMSSYTGTYIGYQVDDGKLSYNFNYKIDGNKLNGENNILAKSFNLGSSVDSDKAINAPIKLGLALLRDLQGNIDLDLDISGDTTDPSFNVPGLIAKAFVNILVKAAASPFTLLGSLVDSDDDLGAITFAAGSGQLNSDNQDKLQQLIKALNKKTNLNLVIRGNAGKLEERPAIQRRHLAALLNDPEADTNIATLAAMDYDLEALLDNDTMLQAIEDYYRQQTDNQFTDQLDAIMQEQSITKERARVLLAEKLFKEMAANIKISSDDMERLANVRAQAITTYLTDRGLASGRINSEPAYSAALTGATVELTVAPNQ</sequence>
<evidence type="ECO:0000256" key="1">
    <source>
        <dbReference type="SAM" id="MobiDB-lite"/>
    </source>
</evidence>
<keyword evidence="2" id="KW-0472">Membrane</keyword>
<feature type="region of interest" description="Disordered" evidence="1">
    <location>
        <begin position="569"/>
        <end position="602"/>
    </location>
</feature>
<dbReference type="Proteomes" id="UP001595548">
    <property type="component" value="Unassembled WGS sequence"/>
</dbReference>
<dbReference type="PANTHER" id="PTHR30441:SF8">
    <property type="entry name" value="DUF748 DOMAIN-CONTAINING PROTEIN"/>
    <property type="match status" value="1"/>
</dbReference>
<reference evidence="4" key="1">
    <citation type="journal article" date="2019" name="Int. J. Syst. Evol. Microbiol.">
        <title>The Global Catalogue of Microorganisms (GCM) 10K type strain sequencing project: providing services to taxonomists for standard genome sequencing and annotation.</title>
        <authorList>
            <consortium name="The Broad Institute Genomics Platform"/>
            <consortium name="The Broad Institute Genome Sequencing Center for Infectious Disease"/>
            <person name="Wu L."/>
            <person name="Ma J."/>
        </authorList>
    </citation>
    <scope>NUCLEOTIDE SEQUENCE [LARGE SCALE GENOMIC DNA]</scope>
    <source>
        <strain evidence="4">KCTC 52141</strain>
    </source>
</reference>
<evidence type="ECO:0000313" key="3">
    <source>
        <dbReference type="EMBL" id="MFC3153920.1"/>
    </source>
</evidence>
<gene>
    <name evidence="3" type="ORF">ACFOEB_01815</name>
</gene>
<accession>A0ABV7HP82</accession>
<feature type="transmembrane region" description="Helical" evidence="2">
    <location>
        <begin position="16"/>
        <end position="36"/>
    </location>
</feature>
<proteinExistence type="predicted"/>
<dbReference type="RefSeq" id="WP_382413962.1">
    <property type="nucleotide sequence ID" value="NZ_AP031500.1"/>
</dbReference>
<protein>
    <submittedName>
        <fullName evidence="3">DUF748 domain-containing protein</fullName>
    </submittedName>
</protein>
<keyword evidence="2" id="KW-0812">Transmembrane</keyword>
<dbReference type="InterPro" id="IPR008023">
    <property type="entry name" value="DUF748"/>
</dbReference>
<evidence type="ECO:0000313" key="4">
    <source>
        <dbReference type="Proteomes" id="UP001595548"/>
    </source>
</evidence>